<reference evidence="2" key="1">
    <citation type="submission" date="2014-09" db="EMBL/GenBank/DDBJ databases">
        <authorList>
            <person name="Mudge J."/>
            <person name="Ramaraj T."/>
            <person name="Lindquist I.E."/>
            <person name="Bharti A.K."/>
            <person name="Sundararajan A."/>
            <person name="Cameron C.T."/>
            <person name="Woodward J.E."/>
            <person name="May G.D."/>
            <person name="Brubaker C."/>
            <person name="Broadhvest J."/>
            <person name="Wilkins T.A."/>
        </authorList>
    </citation>
    <scope>NUCLEOTIDE SEQUENCE</scope>
    <source>
        <strain evidence="2">cv. AKA8401</strain>
    </source>
</reference>
<evidence type="ECO:0000313" key="1">
    <source>
        <dbReference type="EMBL" id="KHG18430.1"/>
    </source>
</evidence>
<keyword evidence="2" id="KW-1185">Reference proteome</keyword>
<organism evidence="1 2">
    <name type="scientific">Gossypium arboreum</name>
    <name type="common">Tree cotton</name>
    <name type="synonym">Gossypium nanking</name>
    <dbReference type="NCBI Taxonomy" id="29729"/>
    <lineage>
        <taxon>Eukaryota</taxon>
        <taxon>Viridiplantae</taxon>
        <taxon>Streptophyta</taxon>
        <taxon>Embryophyta</taxon>
        <taxon>Tracheophyta</taxon>
        <taxon>Spermatophyta</taxon>
        <taxon>Magnoliopsida</taxon>
        <taxon>eudicotyledons</taxon>
        <taxon>Gunneridae</taxon>
        <taxon>Pentapetalae</taxon>
        <taxon>rosids</taxon>
        <taxon>malvids</taxon>
        <taxon>Malvales</taxon>
        <taxon>Malvaceae</taxon>
        <taxon>Malvoideae</taxon>
        <taxon>Gossypium</taxon>
    </lineage>
</organism>
<gene>
    <name evidence="1" type="ORF">F383_23122</name>
</gene>
<proteinExistence type="predicted"/>
<dbReference type="AlphaFoldDB" id="A0A0B0P043"/>
<dbReference type="EMBL" id="KN410592">
    <property type="protein sequence ID" value="KHG18430.1"/>
    <property type="molecule type" value="Genomic_DNA"/>
</dbReference>
<sequence length="38" mass="4284">MVVYLTVCHIGLRHTPVSLPVWIKIGYLPSHFATLSYA</sequence>
<evidence type="ECO:0000313" key="2">
    <source>
        <dbReference type="Proteomes" id="UP000032142"/>
    </source>
</evidence>
<dbReference type="Proteomes" id="UP000032142">
    <property type="component" value="Unassembled WGS sequence"/>
</dbReference>
<protein>
    <submittedName>
        <fullName evidence="1">Uncharacterized protein</fullName>
    </submittedName>
</protein>
<name>A0A0B0P043_GOSAR</name>
<accession>A0A0B0P043</accession>